<dbReference type="CDD" id="cd00130">
    <property type="entry name" value="PAS"/>
    <property type="match status" value="1"/>
</dbReference>
<organism evidence="3 4">
    <name type="scientific">Lachnospira hominis</name>
    <name type="common">ex Liu et al. 2021</name>
    <dbReference type="NCBI Taxonomy" id="2763051"/>
    <lineage>
        <taxon>Bacteria</taxon>
        <taxon>Bacillati</taxon>
        <taxon>Bacillota</taxon>
        <taxon>Clostridia</taxon>
        <taxon>Lachnospirales</taxon>
        <taxon>Lachnospiraceae</taxon>
        <taxon>Lachnospira</taxon>
    </lineage>
</organism>
<dbReference type="Proteomes" id="UP000628463">
    <property type="component" value="Unassembled WGS sequence"/>
</dbReference>
<proteinExistence type="predicted"/>
<protein>
    <submittedName>
        <fullName evidence="3">GGDEF and EAL domain-containing protein</fullName>
    </submittedName>
</protein>
<reference evidence="3 4" key="1">
    <citation type="submission" date="2020-08" db="EMBL/GenBank/DDBJ databases">
        <title>Genome public.</title>
        <authorList>
            <person name="Liu C."/>
            <person name="Sun Q."/>
        </authorList>
    </citation>
    <scope>NUCLEOTIDE SEQUENCE [LARGE SCALE GENOMIC DNA]</scope>
    <source>
        <strain evidence="3 4">NSJ-43</strain>
    </source>
</reference>
<dbReference type="InterPro" id="IPR035919">
    <property type="entry name" value="EAL_sf"/>
</dbReference>
<evidence type="ECO:0000313" key="4">
    <source>
        <dbReference type="Proteomes" id="UP000628463"/>
    </source>
</evidence>
<dbReference type="CDD" id="cd01949">
    <property type="entry name" value="GGDEF"/>
    <property type="match status" value="1"/>
</dbReference>
<dbReference type="InterPro" id="IPR001633">
    <property type="entry name" value="EAL_dom"/>
</dbReference>
<dbReference type="EMBL" id="JACOPD010000005">
    <property type="protein sequence ID" value="MBC5681053.1"/>
    <property type="molecule type" value="Genomic_DNA"/>
</dbReference>
<dbReference type="Pfam" id="PF08447">
    <property type="entry name" value="PAS_3"/>
    <property type="match status" value="1"/>
</dbReference>
<dbReference type="InterPro" id="IPR000014">
    <property type="entry name" value="PAS"/>
</dbReference>
<dbReference type="PANTHER" id="PTHR33121">
    <property type="entry name" value="CYCLIC DI-GMP PHOSPHODIESTERASE PDEF"/>
    <property type="match status" value="1"/>
</dbReference>
<evidence type="ECO:0000313" key="3">
    <source>
        <dbReference type="EMBL" id="MBC5681053.1"/>
    </source>
</evidence>
<feature type="domain" description="EAL" evidence="1">
    <location>
        <begin position="308"/>
        <end position="562"/>
    </location>
</feature>
<gene>
    <name evidence="3" type="ORF">H8S01_08780</name>
</gene>
<dbReference type="Gene3D" id="3.30.70.270">
    <property type="match status" value="1"/>
</dbReference>
<dbReference type="SUPFAM" id="SSF55785">
    <property type="entry name" value="PYP-like sensor domain (PAS domain)"/>
    <property type="match status" value="1"/>
</dbReference>
<name>A0ABR7G0T5_9FIRM</name>
<comment type="caution">
    <text evidence="3">The sequence shown here is derived from an EMBL/GenBank/DDBJ whole genome shotgun (WGS) entry which is preliminary data.</text>
</comment>
<dbReference type="PROSITE" id="PS50887">
    <property type="entry name" value="GGDEF"/>
    <property type="match status" value="1"/>
</dbReference>
<dbReference type="SMART" id="SM00267">
    <property type="entry name" value="GGDEF"/>
    <property type="match status" value="1"/>
</dbReference>
<dbReference type="InterPro" id="IPR000160">
    <property type="entry name" value="GGDEF_dom"/>
</dbReference>
<accession>A0ABR7G0T5</accession>
<dbReference type="SMART" id="SM00052">
    <property type="entry name" value="EAL"/>
    <property type="match status" value="1"/>
</dbReference>
<dbReference type="InterPro" id="IPR043128">
    <property type="entry name" value="Rev_trsase/Diguanyl_cyclase"/>
</dbReference>
<dbReference type="CDD" id="cd01948">
    <property type="entry name" value="EAL"/>
    <property type="match status" value="1"/>
</dbReference>
<dbReference type="Gene3D" id="3.30.450.20">
    <property type="entry name" value="PAS domain"/>
    <property type="match status" value="1"/>
</dbReference>
<feature type="domain" description="GGDEF" evidence="2">
    <location>
        <begin position="162"/>
        <end position="299"/>
    </location>
</feature>
<dbReference type="RefSeq" id="WP_186836929.1">
    <property type="nucleotide sequence ID" value="NZ_JACOPD010000005.1"/>
</dbReference>
<sequence>MNWNNENVSRVLNYENLINILDECTSGCIYVYDLTNDYYTISHKALDIFALDSVSFDNAAEKLNEVIYPDDIEMLANDINRIKQNKSGRHDLEYRWYNKEKKPVWINCRGEAVYDKENDVLYLVGAIEEIGSIRKYDNTTNLYSESMLEKNYFMMDNNSEIKRGYMLLIGVDNFKAVNEKYGVKTGDEVLADIAGCIIQCVGDTKSVYRLSGDEFAILMTRQGTDEEIVDKAKLLYKYIRVRVDNMIKERNYNIFYTISGGADIFESGRDSFDSVIQNARFALHEAKLKGRNTFVAYSKEQYETYIHKMDIQEHLRSSIINGFNGFEVYYQPIFNTSCNAIKGAEALIRWNSEKYGFMSPVDFIPLLEESSLIIPLGKWIITQAVQQCKKWCGIIPDFTVNINLSFVQVIKSDIVGDAMECITQEDISHKNIVFEVTESGELENNPMVRNVLRSFELLGFKLAIDDFGTGYSNLRYIRDMTFGIIKIDRMFVQNIDSNTENYSLVEYVIDMAHKLGIKVCVEGVETAEELECVKSLGADCIQGYYYGKPMPADEFESKFIRN</sequence>
<dbReference type="InterPro" id="IPR035965">
    <property type="entry name" value="PAS-like_dom_sf"/>
</dbReference>
<dbReference type="Gene3D" id="3.20.20.450">
    <property type="entry name" value="EAL domain"/>
    <property type="match status" value="1"/>
</dbReference>
<evidence type="ECO:0000259" key="1">
    <source>
        <dbReference type="PROSITE" id="PS50883"/>
    </source>
</evidence>
<keyword evidence="4" id="KW-1185">Reference proteome</keyword>
<dbReference type="SUPFAM" id="SSF141868">
    <property type="entry name" value="EAL domain-like"/>
    <property type="match status" value="1"/>
</dbReference>
<dbReference type="InterPro" id="IPR029787">
    <property type="entry name" value="Nucleotide_cyclase"/>
</dbReference>
<dbReference type="InterPro" id="IPR050706">
    <property type="entry name" value="Cyclic-di-GMP_PDE-like"/>
</dbReference>
<dbReference type="PROSITE" id="PS50883">
    <property type="entry name" value="EAL"/>
    <property type="match status" value="1"/>
</dbReference>
<dbReference type="PANTHER" id="PTHR33121:SF71">
    <property type="entry name" value="OXYGEN SENSOR PROTEIN DOSP"/>
    <property type="match status" value="1"/>
</dbReference>
<dbReference type="Pfam" id="PF00990">
    <property type="entry name" value="GGDEF"/>
    <property type="match status" value="1"/>
</dbReference>
<dbReference type="NCBIfam" id="TIGR00254">
    <property type="entry name" value="GGDEF"/>
    <property type="match status" value="1"/>
</dbReference>
<dbReference type="Pfam" id="PF00563">
    <property type="entry name" value="EAL"/>
    <property type="match status" value="1"/>
</dbReference>
<dbReference type="SUPFAM" id="SSF55073">
    <property type="entry name" value="Nucleotide cyclase"/>
    <property type="match status" value="1"/>
</dbReference>
<dbReference type="InterPro" id="IPR013655">
    <property type="entry name" value="PAS_fold_3"/>
</dbReference>
<evidence type="ECO:0000259" key="2">
    <source>
        <dbReference type="PROSITE" id="PS50887"/>
    </source>
</evidence>